<evidence type="ECO:0000259" key="3">
    <source>
        <dbReference type="Pfam" id="PF02441"/>
    </source>
</evidence>
<organism evidence="4 5">
    <name type="scientific">Cladobotryum mycophilum</name>
    <dbReference type="NCBI Taxonomy" id="491253"/>
    <lineage>
        <taxon>Eukaryota</taxon>
        <taxon>Fungi</taxon>
        <taxon>Dikarya</taxon>
        <taxon>Ascomycota</taxon>
        <taxon>Pezizomycotina</taxon>
        <taxon>Sordariomycetes</taxon>
        <taxon>Hypocreomycetidae</taxon>
        <taxon>Hypocreales</taxon>
        <taxon>Hypocreaceae</taxon>
        <taxon>Cladobotryum</taxon>
    </lineage>
</organism>
<dbReference type="Proteomes" id="UP001338125">
    <property type="component" value="Unassembled WGS sequence"/>
</dbReference>
<dbReference type="Gene3D" id="3.40.50.1950">
    <property type="entry name" value="Flavin prenyltransferase-like"/>
    <property type="match status" value="1"/>
</dbReference>
<gene>
    <name evidence="4" type="ORF">PT974_06471</name>
</gene>
<dbReference type="InterPro" id="IPR036551">
    <property type="entry name" value="Flavin_trans-like"/>
</dbReference>
<accession>A0ABR0SLQ4</accession>
<proteinExistence type="inferred from homology"/>
<dbReference type="InterPro" id="IPR003382">
    <property type="entry name" value="Flavoprotein"/>
</dbReference>
<dbReference type="PANTHER" id="PTHR14359">
    <property type="entry name" value="HOMO-OLIGOMERIC FLAVIN CONTAINING CYS DECARBOXYLASE FAMILY"/>
    <property type="match status" value="1"/>
</dbReference>
<evidence type="ECO:0000256" key="2">
    <source>
        <dbReference type="ARBA" id="ARBA00038350"/>
    </source>
</evidence>
<evidence type="ECO:0000313" key="5">
    <source>
        <dbReference type="Proteomes" id="UP001338125"/>
    </source>
</evidence>
<reference evidence="4 5" key="1">
    <citation type="submission" date="2024-01" db="EMBL/GenBank/DDBJ databases">
        <title>Complete genome of Cladobotryum mycophilum ATHUM6906.</title>
        <authorList>
            <person name="Christinaki A.C."/>
            <person name="Myridakis A.I."/>
            <person name="Kouvelis V.N."/>
        </authorList>
    </citation>
    <scope>NUCLEOTIDE SEQUENCE [LARGE SCALE GENOMIC DNA]</scope>
    <source>
        <strain evidence="4 5">ATHUM6906</strain>
    </source>
</reference>
<dbReference type="EMBL" id="JAVFKD010000012">
    <property type="protein sequence ID" value="KAK5993044.1"/>
    <property type="molecule type" value="Genomic_DNA"/>
</dbReference>
<dbReference type="PANTHER" id="PTHR14359:SF6">
    <property type="entry name" value="PHOSPHOPANTOTHENOYLCYSTEINE DECARBOXYLASE"/>
    <property type="match status" value="1"/>
</dbReference>
<dbReference type="SUPFAM" id="SSF52507">
    <property type="entry name" value="Homo-oligomeric flavin-containing Cys decarboxylases, HFCD"/>
    <property type="match status" value="1"/>
</dbReference>
<comment type="caution">
    <text evidence="4">The sequence shown here is derived from an EMBL/GenBank/DDBJ whole genome shotgun (WGS) entry which is preliminary data.</text>
</comment>
<keyword evidence="5" id="KW-1185">Reference proteome</keyword>
<keyword evidence="1" id="KW-0173">Coenzyme A biosynthesis</keyword>
<dbReference type="Pfam" id="PF02441">
    <property type="entry name" value="Flavoprotein"/>
    <property type="match status" value="1"/>
</dbReference>
<comment type="similarity">
    <text evidence="2">Belongs to the HFCD (homooligomeric flavin containing Cys decarboxylase) superfamily.</text>
</comment>
<feature type="domain" description="Flavoprotein" evidence="3">
    <location>
        <begin position="20"/>
        <end position="234"/>
    </location>
</feature>
<protein>
    <submittedName>
        <fullName evidence="4">Thymidylate synthase</fullName>
    </submittedName>
</protein>
<evidence type="ECO:0000256" key="1">
    <source>
        <dbReference type="ARBA" id="ARBA00022993"/>
    </source>
</evidence>
<sequence>MAGSLTPADAVAATINDSKKHLLLAASGSVAVVKLNSIISTLEHYPNLSIRVILTKSASQFFNGESAEQPTLSSLASLPNVDGVHLDEDEWTDAWTRGGGILHINLRKWADIMFIVPLSANTLAKIVYGMSDNLLLSVVRAWDTTGLVDGKGRKRIMVAPAMNTAMWLQPVTANHIRVLEEDWGVKNEDEAMTIEPAKQGWFEVLKPIEKALACGDVGGGGMMEWKDIVKVIEKRLDLGN</sequence>
<name>A0ABR0SLQ4_9HYPO</name>
<evidence type="ECO:0000313" key="4">
    <source>
        <dbReference type="EMBL" id="KAK5993044.1"/>
    </source>
</evidence>